<dbReference type="Gene3D" id="1.20.1600.10">
    <property type="entry name" value="Outer membrane efflux proteins (OEP)"/>
    <property type="match status" value="1"/>
</dbReference>
<dbReference type="Gene3D" id="2.20.200.10">
    <property type="entry name" value="Outer membrane efflux proteins (OEP)"/>
    <property type="match status" value="1"/>
</dbReference>
<dbReference type="PROSITE" id="PS51257">
    <property type="entry name" value="PROKAR_LIPOPROTEIN"/>
    <property type="match status" value="1"/>
</dbReference>
<dbReference type="InterPro" id="IPR003423">
    <property type="entry name" value="OMP_efflux"/>
</dbReference>
<feature type="signal peptide" evidence="2">
    <location>
        <begin position="1"/>
        <end position="25"/>
    </location>
</feature>
<reference evidence="3" key="1">
    <citation type="submission" date="2021-04" db="EMBL/GenBank/DDBJ databases">
        <title>novel species isolated from subtropical streams in China.</title>
        <authorList>
            <person name="Lu H."/>
        </authorList>
    </citation>
    <scope>NUCLEOTIDE SEQUENCE</scope>
    <source>
        <strain evidence="3">FT137W</strain>
    </source>
</reference>
<dbReference type="PANTHER" id="PTHR30203">
    <property type="entry name" value="OUTER MEMBRANE CATION EFFLUX PROTEIN"/>
    <property type="match status" value="1"/>
</dbReference>
<comment type="subcellular location">
    <subcellularLocation>
        <location evidence="2">Cell membrane</location>
        <topology evidence="2">Lipid-anchor</topology>
    </subcellularLocation>
</comment>
<name>A0A941E0K2_9BURK</name>
<keyword evidence="2" id="KW-0449">Lipoprotein</keyword>
<dbReference type="AlphaFoldDB" id="A0A941E0K2"/>
<dbReference type="PANTHER" id="PTHR30203:SF33">
    <property type="entry name" value="BLR4455 PROTEIN"/>
    <property type="match status" value="1"/>
</dbReference>
<evidence type="ECO:0000256" key="1">
    <source>
        <dbReference type="ARBA" id="ARBA00007613"/>
    </source>
</evidence>
<dbReference type="SUPFAM" id="SSF56954">
    <property type="entry name" value="Outer membrane efflux proteins (OEP)"/>
    <property type="match status" value="1"/>
</dbReference>
<organism evidence="3 4">
    <name type="scientific">Undibacterium fentianense</name>
    <dbReference type="NCBI Taxonomy" id="2828728"/>
    <lineage>
        <taxon>Bacteria</taxon>
        <taxon>Pseudomonadati</taxon>
        <taxon>Pseudomonadota</taxon>
        <taxon>Betaproteobacteria</taxon>
        <taxon>Burkholderiales</taxon>
        <taxon>Oxalobacteraceae</taxon>
        <taxon>Undibacterium</taxon>
    </lineage>
</organism>
<dbReference type="GO" id="GO:0015562">
    <property type="term" value="F:efflux transmembrane transporter activity"/>
    <property type="evidence" value="ECO:0007669"/>
    <property type="project" value="InterPro"/>
</dbReference>
<evidence type="ECO:0000256" key="2">
    <source>
        <dbReference type="RuleBase" id="RU362097"/>
    </source>
</evidence>
<comment type="caution">
    <text evidence="3">The sequence shown here is derived from an EMBL/GenBank/DDBJ whole genome shotgun (WGS) entry which is preliminary data.</text>
</comment>
<proteinExistence type="inferred from homology"/>
<dbReference type="NCBIfam" id="TIGR01845">
    <property type="entry name" value="outer_NodT"/>
    <property type="match status" value="1"/>
</dbReference>
<keyword evidence="2" id="KW-0472">Membrane</keyword>
<dbReference type="EMBL" id="JAGSPJ010000003">
    <property type="protein sequence ID" value="MBR7800150.1"/>
    <property type="molecule type" value="Genomic_DNA"/>
</dbReference>
<comment type="similarity">
    <text evidence="1 2">Belongs to the outer membrane factor (OMF) (TC 1.B.17) family.</text>
</comment>
<evidence type="ECO:0000313" key="3">
    <source>
        <dbReference type="EMBL" id="MBR7800150.1"/>
    </source>
</evidence>
<dbReference type="InterPro" id="IPR010131">
    <property type="entry name" value="MdtP/NodT-like"/>
</dbReference>
<evidence type="ECO:0000313" key="4">
    <source>
        <dbReference type="Proteomes" id="UP000678545"/>
    </source>
</evidence>
<gene>
    <name evidence="3" type="ORF">KDM90_09080</name>
</gene>
<accession>A0A941E0K2</accession>
<dbReference type="GO" id="GO:0005886">
    <property type="term" value="C:plasma membrane"/>
    <property type="evidence" value="ECO:0007669"/>
    <property type="project" value="UniProtKB-SubCell"/>
</dbReference>
<keyword evidence="4" id="KW-1185">Reference proteome</keyword>
<keyword evidence="2" id="KW-0564">Palmitate</keyword>
<dbReference type="RefSeq" id="WP_212675280.1">
    <property type="nucleotide sequence ID" value="NZ_JAGSPJ010000003.1"/>
</dbReference>
<keyword evidence="2" id="KW-0732">Signal</keyword>
<dbReference type="Pfam" id="PF02321">
    <property type="entry name" value="OEP"/>
    <property type="match status" value="2"/>
</dbReference>
<dbReference type="Proteomes" id="UP000678545">
    <property type="component" value="Unassembled WGS sequence"/>
</dbReference>
<protein>
    <submittedName>
        <fullName evidence="3">Efflux transporter outer membrane subunit</fullName>
    </submittedName>
</protein>
<keyword evidence="2" id="KW-0812">Transmembrane</keyword>
<keyword evidence="2" id="KW-1134">Transmembrane beta strand</keyword>
<sequence length="482" mass="51868">MKLGKIFPQATGVKLLPLVFSLSLAGCISVGPDYQRPQLDLPQASQSSQASGAQQAQHAALKTWWKGLQDPVLDQLIEDALKQNQDLLIATARMEEAKATAGIALANRFPTVDANLAVSRSRTSENSGKLPANANLIGENYQFGLSAAYELDLFGKLSRADEAAKARLLSQQANRDAVQISLIANVAQSYFSLRAFDAQLAFAETTLKSRQEYLALQRKRHAAGAIGDIDLHYAESELAAGEVAFTQAKQALRNVESSLAVLIGRSPKQVMNPDIPRGLTIQQLVKNLPTPAELPSDLLARRPDLVAAEQVLVAANADVGQAKSAYFPSVRLTTSLGRESRALEDLFNPASLLWNVASSIVQPVFRAGAVGAVVDGAEARKRQALGQYVQTVQNAFRDVHDSLNNAISNAAIDASTQSRLTAVRETYRLSNLRYQSGYSAYVEVLNAQRDLMQAEIAAIDSQRAKLSSGVALYKAVGGGWGQ</sequence>
<feature type="chain" id="PRO_5038167457" evidence="2">
    <location>
        <begin position="26"/>
        <end position="482"/>
    </location>
</feature>